<dbReference type="PANTHER" id="PTHR10937:SF0">
    <property type="entry name" value="GLUTAMINE--FRUCTOSE-6-PHOSPHATE TRANSAMINASE (ISOMERIZING)"/>
    <property type="match status" value="1"/>
</dbReference>
<dbReference type="PROSITE" id="PS51464">
    <property type="entry name" value="SIS"/>
    <property type="match status" value="2"/>
</dbReference>
<dbReference type="NCBIfam" id="TIGR01135">
    <property type="entry name" value="glmS"/>
    <property type="match status" value="1"/>
</dbReference>
<dbReference type="CDD" id="cd00714">
    <property type="entry name" value="GFAT"/>
    <property type="match status" value="1"/>
</dbReference>
<name>A0A1F4TMH4_UNCSA</name>
<keyword evidence="6 10" id="KW-0032">Aminotransferase</keyword>
<feature type="domain" description="Glutamine amidotransferase type-2" evidence="11">
    <location>
        <begin position="2"/>
        <end position="231"/>
    </location>
</feature>
<comment type="catalytic activity">
    <reaction evidence="1 10">
        <text>D-fructose 6-phosphate + L-glutamine = D-glucosamine 6-phosphate + L-glutamate</text>
        <dbReference type="Rhea" id="RHEA:13237"/>
        <dbReference type="ChEBI" id="CHEBI:29985"/>
        <dbReference type="ChEBI" id="CHEBI:58359"/>
        <dbReference type="ChEBI" id="CHEBI:58725"/>
        <dbReference type="ChEBI" id="CHEBI:61527"/>
        <dbReference type="EC" id="2.6.1.16"/>
    </reaction>
</comment>
<comment type="function">
    <text evidence="10">Catalyzes the first step in hexosamine metabolism, converting fructose-6P into glucosamine-6P using glutamine as a nitrogen source.</text>
</comment>
<dbReference type="SUPFAM" id="SSF53697">
    <property type="entry name" value="SIS domain"/>
    <property type="match status" value="1"/>
</dbReference>
<evidence type="ECO:0000256" key="5">
    <source>
        <dbReference type="ARBA" id="ARBA00022490"/>
    </source>
</evidence>
<dbReference type="Pfam" id="PF01380">
    <property type="entry name" value="SIS"/>
    <property type="match status" value="2"/>
</dbReference>
<dbReference type="PROSITE" id="PS51278">
    <property type="entry name" value="GATASE_TYPE_2"/>
    <property type="match status" value="1"/>
</dbReference>
<dbReference type="InterPro" id="IPR035466">
    <property type="entry name" value="GlmS/AgaS_SIS"/>
</dbReference>
<comment type="subcellular location">
    <subcellularLocation>
        <location evidence="2 10">Cytoplasm</location>
    </subcellularLocation>
</comment>
<dbReference type="InterPro" id="IPR005855">
    <property type="entry name" value="GFAT"/>
</dbReference>
<dbReference type="InterPro" id="IPR017932">
    <property type="entry name" value="GATase_2_dom"/>
</dbReference>
<evidence type="ECO:0000256" key="9">
    <source>
        <dbReference type="ARBA" id="ARBA00022962"/>
    </source>
</evidence>
<dbReference type="InterPro" id="IPR001347">
    <property type="entry name" value="SIS_dom"/>
</dbReference>
<dbReference type="PANTHER" id="PTHR10937">
    <property type="entry name" value="GLUCOSAMINE--FRUCTOSE-6-PHOSPHATE AMINOTRANSFERASE, ISOMERIZING"/>
    <property type="match status" value="1"/>
</dbReference>
<evidence type="ECO:0000256" key="8">
    <source>
        <dbReference type="ARBA" id="ARBA00022737"/>
    </source>
</evidence>
<keyword evidence="7 10" id="KW-0808">Transferase</keyword>
<dbReference type="Proteomes" id="UP000177309">
    <property type="component" value="Unassembled WGS sequence"/>
</dbReference>
<dbReference type="GO" id="GO:0006487">
    <property type="term" value="P:protein N-linked glycosylation"/>
    <property type="evidence" value="ECO:0007669"/>
    <property type="project" value="TreeGrafter"/>
</dbReference>
<dbReference type="InterPro" id="IPR047084">
    <property type="entry name" value="GFAT_N"/>
</dbReference>
<evidence type="ECO:0000256" key="6">
    <source>
        <dbReference type="ARBA" id="ARBA00022576"/>
    </source>
</evidence>
<comment type="caution">
    <text evidence="13">The sequence shown here is derived from an EMBL/GenBank/DDBJ whole genome shotgun (WGS) entry which is preliminary data.</text>
</comment>
<evidence type="ECO:0000256" key="4">
    <source>
        <dbReference type="ARBA" id="ARBA00016090"/>
    </source>
</evidence>
<dbReference type="GO" id="GO:0046349">
    <property type="term" value="P:amino sugar biosynthetic process"/>
    <property type="evidence" value="ECO:0007669"/>
    <property type="project" value="UniProtKB-ARBA"/>
</dbReference>
<dbReference type="FunFam" id="3.40.50.10490:FF:000001">
    <property type="entry name" value="Glutamine--fructose-6-phosphate aminotransferase [isomerizing]"/>
    <property type="match status" value="1"/>
</dbReference>
<dbReference type="HAMAP" id="MF_00164">
    <property type="entry name" value="GlmS"/>
    <property type="match status" value="1"/>
</dbReference>
<evidence type="ECO:0000256" key="10">
    <source>
        <dbReference type="HAMAP-Rule" id="MF_00164"/>
    </source>
</evidence>
<gene>
    <name evidence="10" type="primary">glmS</name>
    <name evidence="13" type="ORF">A2462_01325</name>
</gene>
<dbReference type="Pfam" id="PF13522">
    <property type="entry name" value="GATase_6"/>
    <property type="match status" value="1"/>
</dbReference>
<dbReference type="FunFam" id="3.40.50.10490:FF:000002">
    <property type="entry name" value="Glutamine--fructose-6-phosphate aminotransferase [isomerizing]"/>
    <property type="match status" value="1"/>
</dbReference>
<dbReference type="GO" id="GO:0004360">
    <property type="term" value="F:glutamine-fructose-6-phosphate transaminase (isomerizing) activity"/>
    <property type="evidence" value="ECO:0007669"/>
    <property type="project" value="UniProtKB-UniRule"/>
</dbReference>
<dbReference type="GO" id="GO:0097367">
    <property type="term" value="F:carbohydrate derivative binding"/>
    <property type="evidence" value="ECO:0007669"/>
    <property type="project" value="InterPro"/>
</dbReference>
<dbReference type="InterPro" id="IPR035490">
    <property type="entry name" value="GlmS/FrlB_SIS"/>
</dbReference>
<protein>
    <recommendedName>
        <fullName evidence="4 10">Glutamine--fructose-6-phosphate aminotransferase [isomerizing]</fullName>
        <ecNumber evidence="3 10">2.6.1.16</ecNumber>
    </recommendedName>
    <alternativeName>
        <fullName evidence="10">D-fructose-6-phosphate amidotransferase</fullName>
    </alternativeName>
    <alternativeName>
        <fullName evidence="10">GFAT</fullName>
    </alternativeName>
    <alternativeName>
        <fullName evidence="10">Glucosamine-6-phosphate synthase</fullName>
    </alternativeName>
    <alternativeName>
        <fullName evidence="10">Hexosephosphate aminotransferase</fullName>
    </alternativeName>
    <alternativeName>
        <fullName evidence="10">L-glutamine--D-fructose-6-phosphate amidotransferase</fullName>
    </alternativeName>
</protein>
<accession>A0A1F4TMH4</accession>
<evidence type="ECO:0000313" key="13">
    <source>
        <dbReference type="EMBL" id="OGC33896.1"/>
    </source>
</evidence>
<dbReference type="NCBIfam" id="NF001484">
    <property type="entry name" value="PRK00331.1"/>
    <property type="match status" value="1"/>
</dbReference>
<dbReference type="SUPFAM" id="SSF56235">
    <property type="entry name" value="N-terminal nucleophile aminohydrolases (Ntn hydrolases)"/>
    <property type="match status" value="1"/>
</dbReference>
<evidence type="ECO:0000313" key="14">
    <source>
        <dbReference type="Proteomes" id="UP000177309"/>
    </source>
</evidence>
<dbReference type="InterPro" id="IPR029055">
    <property type="entry name" value="Ntn_hydrolases_N"/>
</dbReference>
<keyword evidence="9" id="KW-0315">Glutamine amidotransferase</keyword>
<keyword evidence="8" id="KW-0677">Repeat</keyword>
<evidence type="ECO:0000259" key="12">
    <source>
        <dbReference type="PROSITE" id="PS51464"/>
    </source>
</evidence>
<feature type="active site" description="Nucleophile; for GATase activity" evidence="10">
    <location>
        <position position="2"/>
    </location>
</feature>
<sequence>MCGIFGYIGEKEAVPFILEGLKKLEYRGYDSAGISTLDQGKLFLSKRAGKIADLEKQLKKKPIGGDIGIGHTRWATHGRPSHANSHPHEDCQGKIVVVHNGIIENFLELRRELSEKGHKFISATDTEVLAHLIEENFSLPAGPLRREASRQGGDLHKAVTKALKFVRGSYALAVISEHEPKKIIIARNGSPLIVGFGAKECFLSSDIPALLKYVNMIIKLENDETGIITPNKLKIFNSEGKLIKRKRELISWDPESAEKDGYSHFMLKEIHEQPNAIRKSIEGRIFAESHKIHFDELNLSDEEMRNINRVVFTACGTSWHAGLVGEYWFEQFAKIPTEVEYAAEFRYRHPIIDENTLVIAITQSGETADTLGAVWEAKAQNAKVISICNVVGSSIARESHGVVYTDAGPEIGVASTKAFTTQLVIVYLLAILFGKRKGKISDHDATKLINDLIELPTKIEQALYQEKAIEKVAEKFYKATNALYLGRGKGFPIALEGALKLKEVSYIHAEGYPAAEMKHGPIALIDKNMPVVVIALAGRRYEKILGNIEEVKARGGVVICIATEGDFSLAESADEVISIPKSSEALSPILAVVPLQLLAYYIALKRGCHVDQPRNLAKSVTVE</sequence>
<evidence type="ECO:0000256" key="1">
    <source>
        <dbReference type="ARBA" id="ARBA00001031"/>
    </source>
</evidence>
<dbReference type="EC" id="2.6.1.16" evidence="3 10"/>
<evidence type="ECO:0000256" key="3">
    <source>
        <dbReference type="ARBA" id="ARBA00012916"/>
    </source>
</evidence>
<dbReference type="EMBL" id="MEUI01000026">
    <property type="protein sequence ID" value="OGC33896.1"/>
    <property type="molecule type" value="Genomic_DNA"/>
</dbReference>
<keyword evidence="5 10" id="KW-0963">Cytoplasm</keyword>
<feature type="initiator methionine" description="Removed" evidence="10">
    <location>
        <position position="1"/>
    </location>
</feature>
<feature type="domain" description="SIS" evidence="12">
    <location>
        <begin position="472"/>
        <end position="613"/>
    </location>
</feature>
<dbReference type="CDD" id="cd05008">
    <property type="entry name" value="SIS_GlmS_GlmD_1"/>
    <property type="match status" value="1"/>
</dbReference>
<reference evidence="13 14" key="1">
    <citation type="journal article" date="2016" name="Nat. Commun.">
        <title>Thousands of microbial genomes shed light on interconnected biogeochemical processes in an aquifer system.</title>
        <authorList>
            <person name="Anantharaman K."/>
            <person name="Brown C.T."/>
            <person name="Hug L.A."/>
            <person name="Sharon I."/>
            <person name="Castelle C.J."/>
            <person name="Probst A.J."/>
            <person name="Thomas B.C."/>
            <person name="Singh A."/>
            <person name="Wilkins M.J."/>
            <person name="Karaoz U."/>
            <person name="Brodie E.L."/>
            <person name="Williams K.H."/>
            <person name="Hubbard S.S."/>
            <person name="Banfield J.F."/>
        </authorList>
    </citation>
    <scope>NUCLEOTIDE SEQUENCE [LARGE SCALE GENOMIC DNA]</scope>
</reference>
<evidence type="ECO:0000259" key="11">
    <source>
        <dbReference type="PROSITE" id="PS51278"/>
    </source>
</evidence>
<dbReference type="Gene3D" id="3.60.20.10">
    <property type="entry name" value="Glutamine Phosphoribosylpyrophosphate, subunit 1, domain 1"/>
    <property type="match status" value="1"/>
</dbReference>
<dbReference type="GO" id="GO:0005829">
    <property type="term" value="C:cytosol"/>
    <property type="evidence" value="ECO:0007669"/>
    <property type="project" value="TreeGrafter"/>
</dbReference>
<dbReference type="AlphaFoldDB" id="A0A1F4TMH4"/>
<proteinExistence type="inferred from homology"/>
<organism evidence="13 14">
    <name type="scientific">candidate division WOR-1 bacterium RIFOXYC2_FULL_41_25</name>
    <dbReference type="NCBI Taxonomy" id="1802586"/>
    <lineage>
        <taxon>Bacteria</taxon>
        <taxon>Bacillati</taxon>
        <taxon>Saganbacteria</taxon>
    </lineage>
</organism>
<dbReference type="GO" id="GO:0006047">
    <property type="term" value="P:UDP-N-acetylglucosamine metabolic process"/>
    <property type="evidence" value="ECO:0007669"/>
    <property type="project" value="TreeGrafter"/>
</dbReference>
<evidence type="ECO:0000256" key="7">
    <source>
        <dbReference type="ARBA" id="ARBA00022679"/>
    </source>
</evidence>
<feature type="domain" description="SIS" evidence="12">
    <location>
        <begin position="300"/>
        <end position="439"/>
    </location>
</feature>
<dbReference type="GO" id="GO:0006002">
    <property type="term" value="P:fructose 6-phosphate metabolic process"/>
    <property type="evidence" value="ECO:0007669"/>
    <property type="project" value="TreeGrafter"/>
</dbReference>
<dbReference type="Gene3D" id="3.40.50.10490">
    <property type="entry name" value="Glucose-6-phosphate isomerase like protein, domain 1"/>
    <property type="match status" value="2"/>
</dbReference>
<dbReference type="InterPro" id="IPR046348">
    <property type="entry name" value="SIS_dom_sf"/>
</dbReference>
<dbReference type="GO" id="GO:0005975">
    <property type="term" value="P:carbohydrate metabolic process"/>
    <property type="evidence" value="ECO:0007669"/>
    <property type="project" value="UniProtKB-UniRule"/>
</dbReference>
<evidence type="ECO:0000256" key="2">
    <source>
        <dbReference type="ARBA" id="ARBA00004496"/>
    </source>
</evidence>
<feature type="active site" description="For Fru-6P isomerization activity" evidence="10">
    <location>
        <position position="618"/>
    </location>
</feature>
<comment type="subunit">
    <text evidence="10">Homodimer.</text>
</comment>
<dbReference type="CDD" id="cd05009">
    <property type="entry name" value="SIS_GlmS_GlmD_2"/>
    <property type="match status" value="1"/>
</dbReference>
<dbReference type="FunFam" id="3.60.20.10:FF:000006">
    <property type="entry name" value="Glutamine--fructose-6-phosphate aminotransferase [isomerizing]"/>
    <property type="match status" value="1"/>
</dbReference>